<feature type="transmembrane region" description="Helical" evidence="2">
    <location>
        <begin position="150"/>
        <end position="169"/>
    </location>
</feature>
<dbReference type="AlphaFoldDB" id="A0A4Y9R2L0"/>
<dbReference type="Pfam" id="PF01312">
    <property type="entry name" value="Bac_export_2"/>
    <property type="match status" value="1"/>
</dbReference>
<gene>
    <name evidence="3" type="ORF">E4M00_04830</name>
</gene>
<feature type="transmembrane region" description="Helical" evidence="2">
    <location>
        <begin position="189"/>
        <end position="209"/>
    </location>
</feature>
<dbReference type="GO" id="GO:0009306">
    <property type="term" value="P:protein secretion"/>
    <property type="evidence" value="ECO:0007669"/>
    <property type="project" value="InterPro"/>
</dbReference>
<organism evidence="3 4">
    <name type="scientific">Orlajensenia leifsoniae</name>
    <dbReference type="NCBI Taxonomy" id="2561933"/>
    <lineage>
        <taxon>Bacteria</taxon>
        <taxon>Bacillati</taxon>
        <taxon>Actinomycetota</taxon>
        <taxon>Actinomycetes</taxon>
        <taxon>Micrococcales</taxon>
        <taxon>Microbacteriaceae</taxon>
        <taxon>Orlajensenia</taxon>
    </lineage>
</organism>
<keyword evidence="2" id="KW-0812">Transmembrane</keyword>
<reference evidence="3 4" key="1">
    <citation type="journal article" date="2018" name="J. Microbiol.">
        <title>Leifsonia flava sp. nov., a novel actinobacterium isolated from the rhizosphere of Aquilegia viridiflora.</title>
        <authorList>
            <person name="Cai Y."/>
            <person name="Tao W.Z."/>
            <person name="Ma Y.J."/>
            <person name="Cheng J."/>
            <person name="Zhang M.Y."/>
            <person name="Zhang Y.X."/>
        </authorList>
    </citation>
    <scope>NUCLEOTIDE SEQUENCE [LARGE SCALE GENOMIC DNA]</scope>
    <source>
        <strain evidence="3 4">SYP-B2174</strain>
    </source>
</reference>
<dbReference type="Gene3D" id="3.40.1690.10">
    <property type="entry name" value="secretion proteins EscU"/>
    <property type="match status" value="1"/>
</dbReference>
<feature type="compositionally biased region" description="Basic and acidic residues" evidence="1">
    <location>
        <begin position="1"/>
        <end position="11"/>
    </location>
</feature>
<sequence>MAESDSQERTEQATPKRMKEVRRKGQLTTSQDLTAWVGIGAAAVMLPSTIQRGADAGVDQMFAISSVIADPDPAVAVTAMQDAFGSFGTVLGPMLGVVLIAVIAGAVVQGGVHVRAFTGKFEQFNLVSGVQRVFGLRALYEGVKSLTKTLVVGIVLAVVIVGLVPVLSAAGSLPISRLLGIGEEASATLIRTAVTAGLVLAAIDVLVVLRRNRTKSRMTKREVLDENKNTDGDPLIKSQRRSRQLAMSRNRMIAAVADADVVLVNPTHIAIALSYTPGKSAPRVVAKGSELIATRIREKAEEHRVPLVRDVQLARALHAGCEVGQVIPAEFYTAVARVLAFVMALERRGTRGGMHTILPAAVGATGG</sequence>
<evidence type="ECO:0000256" key="1">
    <source>
        <dbReference type="SAM" id="MobiDB-lite"/>
    </source>
</evidence>
<dbReference type="SUPFAM" id="SSF160544">
    <property type="entry name" value="EscU C-terminal domain-like"/>
    <property type="match status" value="1"/>
</dbReference>
<evidence type="ECO:0000256" key="2">
    <source>
        <dbReference type="SAM" id="Phobius"/>
    </source>
</evidence>
<dbReference type="Gene3D" id="6.10.250.2080">
    <property type="match status" value="1"/>
</dbReference>
<comment type="caution">
    <text evidence="3">The sequence shown here is derived from an EMBL/GenBank/DDBJ whole genome shotgun (WGS) entry which is preliminary data.</text>
</comment>
<dbReference type="PANTHER" id="PTHR30531:SF12">
    <property type="entry name" value="FLAGELLAR BIOSYNTHETIC PROTEIN FLHB"/>
    <property type="match status" value="1"/>
</dbReference>
<evidence type="ECO:0000313" key="4">
    <source>
        <dbReference type="Proteomes" id="UP000298127"/>
    </source>
</evidence>
<dbReference type="EMBL" id="SPQZ01000002">
    <property type="protein sequence ID" value="TFV98839.1"/>
    <property type="molecule type" value="Genomic_DNA"/>
</dbReference>
<feature type="region of interest" description="Disordered" evidence="1">
    <location>
        <begin position="1"/>
        <end position="26"/>
    </location>
</feature>
<proteinExistence type="predicted"/>
<dbReference type="GO" id="GO:0005886">
    <property type="term" value="C:plasma membrane"/>
    <property type="evidence" value="ECO:0007669"/>
    <property type="project" value="TreeGrafter"/>
</dbReference>
<protein>
    <submittedName>
        <fullName evidence="3">EscU/YscU/HrcU family type III secretion system export apparatus switch protein</fullName>
    </submittedName>
</protein>
<accession>A0A4Y9R2L0</accession>
<dbReference type="InterPro" id="IPR006135">
    <property type="entry name" value="T3SS_substrate_exporter"/>
</dbReference>
<evidence type="ECO:0000313" key="3">
    <source>
        <dbReference type="EMBL" id="TFV98839.1"/>
    </source>
</evidence>
<keyword evidence="2" id="KW-0472">Membrane</keyword>
<dbReference type="InterPro" id="IPR029025">
    <property type="entry name" value="T3SS_substrate_exporter_C"/>
</dbReference>
<dbReference type="PANTHER" id="PTHR30531">
    <property type="entry name" value="FLAGELLAR BIOSYNTHETIC PROTEIN FLHB"/>
    <property type="match status" value="1"/>
</dbReference>
<name>A0A4Y9R2L0_9MICO</name>
<dbReference type="Proteomes" id="UP000298127">
    <property type="component" value="Unassembled WGS sequence"/>
</dbReference>
<dbReference type="PRINTS" id="PR00950">
    <property type="entry name" value="TYPE3IMSPROT"/>
</dbReference>
<keyword evidence="2" id="KW-1133">Transmembrane helix</keyword>
<dbReference type="RefSeq" id="WP_135119369.1">
    <property type="nucleotide sequence ID" value="NZ_SPQZ01000002.1"/>
</dbReference>
<keyword evidence="4" id="KW-1185">Reference proteome</keyword>
<feature type="transmembrane region" description="Helical" evidence="2">
    <location>
        <begin position="90"/>
        <end position="112"/>
    </location>
</feature>